<dbReference type="EMBL" id="CP036271">
    <property type="protein sequence ID" value="QDT53898.1"/>
    <property type="molecule type" value="Genomic_DNA"/>
</dbReference>
<dbReference type="InParanoid" id="A0A517SCP4"/>
<sequence length="124" mass="13742">MPGIDHQLRSAESVTAQGLSSDAAVVSQLEQLRHLCLAVCPDCLVQRRTDKKRTAVIFVVPALANMKQDKNLMTVWPGARSVRLRIMFPKPSPREEALDQAKLSHYCERMLGLLINLGNSTTST</sequence>
<protein>
    <submittedName>
        <fullName evidence="1">Uncharacterized protein</fullName>
    </submittedName>
</protein>
<name>A0A517SCP4_9PLAN</name>
<gene>
    <name evidence="1" type="ORF">Pan44_19240</name>
</gene>
<evidence type="ECO:0000313" key="1">
    <source>
        <dbReference type="EMBL" id="QDT53898.1"/>
    </source>
</evidence>
<organism evidence="1 2">
    <name type="scientific">Caulifigura coniformis</name>
    <dbReference type="NCBI Taxonomy" id="2527983"/>
    <lineage>
        <taxon>Bacteria</taxon>
        <taxon>Pseudomonadati</taxon>
        <taxon>Planctomycetota</taxon>
        <taxon>Planctomycetia</taxon>
        <taxon>Planctomycetales</taxon>
        <taxon>Planctomycetaceae</taxon>
        <taxon>Caulifigura</taxon>
    </lineage>
</organism>
<dbReference type="AlphaFoldDB" id="A0A517SCP4"/>
<reference evidence="1 2" key="1">
    <citation type="submission" date="2019-02" db="EMBL/GenBank/DDBJ databases">
        <title>Deep-cultivation of Planctomycetes and their phenomic and genomic characterization uncovers novel biology.</title>
        <authorList>
            <person name="Wiegand S."/>
            <person name="Jogler M."/>
            <person name="Boedeker C."/>
            <person name="Pinto D."/>
            <person name="Vollmers J."/>
            <person name="Rivas-Marin E."/>
            <person name="Kohn T."/>
            <person name="Peeters S.H."/>
            <person name="Heuer A."/>
            <person name="Rast P."/>
            <person name="Oberbeckmann S."/>
            <person name="Bunk B."/>
            <person name="Jeske O."/>
            <person name="Meyerdierks A."/>
            <person name="Storesund J.E."/>
            <person name="Kallscheuer N."/>
            <person name="Luecker S."/>
            <person name="Lage O.M."/>
            <person name="Pohl T."/>
            <person name="Merkel B.J."/>
            <person name="Hornburger P."/>
            <person name="Mueller R.-W."/>
            <person name="Bruemmer F."/>
            <person name="Labrenz M."/>
            <person name="Spormann A.M."/>
            <person name="Op den Camp H."/>
            <person name="Overmann J."/>
            <person name="Amann R."/>
            <person name="Jetten M.S.M."/>
            <person name="Mascher T."/>
            <person name="Medema M.H."/>
            <person name="Devos D.P."/>
            <person name="Kaster A.-K."/>
            <person name="Ovreas L."/>
            <person name="Rohde M."/>
            <person name="Galperin M.Y."/>
            <person name="Jogler C."/>
        </authorList>
    </citation>
    <scope>NUCLEOTIDE SEQUENCE [LARGE SCALE GENOMIC DNA]</scope>
    <source>
        <strain evidence="1 2">Pan44</strain>
    </source>
</reference>
<accession>A0A517SCP4</accession>
<evidence type="ECO:0000313" key="2">
    <source>
        <dbReference type="Proteomes" id="UP000315700"/>
    </source>
</evidence>
<dbReference type="Proteomes" id="UP000315700">
    <property type="component" value="Chromosome"/>
</dbReference>
<proteinExistence type="predicted"/>
<dbReference type="KEGG" id="ccos:Pan44_19240"/>
<keyword evidence="2" id="KW-1185">Reference proteome</keyword>